<name>A0A2P2NH36_RHIMU</name>
<evidence type="ECO:0000313" key="1">
    <source>
        <dbReference type="EMBL" id="MBX41801.1"/>
    </source>
</evidence>
<accession>A0A2P2NH36</accession>
<proteinExistence type="predicted"/>
<dbReference type="EMBL" id="GGEC01061317">
    <property type="protein sequence ID" value="MBX41801.1"/>
    <property type="molecule type" value="Transcribed_RNA"/>
</dbReference>
<sequence>MHSNFGCRIFETTQ</sequence>
<protein>
    <submittedName>
        <fullName evidence="1">Uncharacterized protein</fullName>
    </submittedName>
</protein>
<reference evidence="1" key="1">
    <citation type="submission" date="2018-02" db="EMBL/GenBank/DDBJ databases">
        <title>Rhizophora mucronata_Transcriptome.</title>
        <authorList>
            <person name="Meera S.P."/>
            <person name="Sreeshan A."/>
            <person name="Augustine A."/>
        </authorList>
    </citation>
    <scope>NUCLEOTIDE SEQUENCE</scope>
    <source>
        <tissue evidence="1">Leaf</tissue>
    </source>
</reference>
<organism evidence="1">
    <name type="scientific">Rhizophora mucronata</name>
    <name type="common">Asiatic mangrove</name>
    <dbReference type="NCBI Taxonomy" id="61149"/>
    <lineage>
        <taxon>Eukaryota</taxon>
        <taxon>Viridiplantae</taxon>
        <taxon>Streptophyta</taxon>
        <taxon>Embryophyta</taxon>
        <taxon>Tracheophyta</taxon>
        <taxon>Spermatophyta</taxon>
        <taxon>Magnoliopsida</taxon>
        <taxon>eudicotyledons</taxon>
        <taxon>Gunneridae</taxon>
        <taxon>Pentapetalae</taxon>
        <taxon>rosids</taxon>
        <taxon>fabids</taxon>
        <taxon>Malpighiales</taxon>
        <taxon>Rhizophoraceae</taxon>
        <taxon>Rhizophora</taxon>
    </lineage>
</organism>